<dbReference type="InterPro" id="IPR036928">
    <property type="entry name" value="AS_sf"/>
</dbReference>
<sequence length="472" mass="50685">MDKTDLAFTPALEQARLIRHKTISPLELTELYLERIERLNPILGSYFTVMREAAIADATQKTEYLATSDPTDLPPFFGVPLSVKDLNPIAGVPCSYGLAAAKNRIAEKDDGLIPRLRNAGFVFLGKTATSQLGSFPYTEPPGFLPTRNPWSLEHTAGGSTGGGASALAAGLCAIAQGSDGGGSLRGPAFCCGLVGMKPSRGRVSFAPVGERLHGLATNGPLGRTVSDTAAFLDVMAGYVTGDPYWLPPPETSFLTATQVDPPPLKIGVITGVEPIGDADADCKQAVLDTAHHLESLGHQVESMPPPDLSELIEPFTTAWQCVLAEANVPFFVMEKMNRWLWWRAWQIRSGKYLRAVSKLQVVSRKIVAQLQDYDIVLAPVYMHPAIRIGEWQSLRCPQILDNIINWIAPCPPFNASGQPAIALPTGFTPSGLPVGVQLIGRPAADDTVLAIAAQLEHTFFQNCDRPALANGG</sequence>
<proteinExistence type="inferred from homology"/>
<accession>A0A0C1Y7U3</accession>
<comment type="similarity">
    <text evidence="1">Belongs to the amidase family.</text>
</comment>
<reference evidence="2" key="2">
    <citation type="journal article" date="2015" name="Genome Announc.">
        <title>Draft Genome Sequence of Filamentous Marine Cyanobacterium Lyngbya confervoides Strain BDU141951.</title>
        <authorList>
            <person name="Chandrababunaidu M.M."/>
            <person name="Sen D."/>
            <person name="Tripathy S."/>
        </authorList>
    </citation>
    <scope>NUCLEOTIDE SEQUENCE</scope>
    <source>
        <strain evidence="2">BDU141951</strain>
    </source>
</reference>
<dbReference type="SUPFAM" id="SSF75304">
    <property type="entry name" value="Amidase signature (AS) enzymes"/>
    <property type="match status" value="1"/>
</dbReference>
<evidence type="ECO:0000256" key="1">
    <source>
        <dbReference type="ARBA" id="ARBA00009199"/>
    </source>
</evidence>
<dbReference type="AlphaFoldDB" id="A0A0C1Y7U3"/>
<dbReference type="InterPro" id="IPR000120">
    <property type="entry name" value="Amidase"/>
</dbReference>
<name>A0A0C1Y7U3_9CYAN</name>
<protein>
    <submittedName>
        <fullName evidence="2">Amidase</fullName>
    </submittedName>
</protein>
<evidence type="ECO:0000313" key="2">
    <source>
        <dbReference type="EMBL" id="NEV68489.1"/>
    </source>
</evidence>
<reference evidence="2" key="3">
    <citation type="submission" date="2020-02" db="EMBL/GenBank/DDBJ databases">
        <authorList>
            <person name="Sarangi A.N."/>
            <person name="Ghosh S."/>
            <person name="Mukherjee M."/>
            <person name="Tripathy S."/>
        </authorList>
    </citation>
    <scope>NUCLEOTIDE SEQUENCE</scope>
    <source>
        <strain evidence="2">BDU141951</strain>
    </source>
</reference>
<dbReference type="PANTHER" id="PTHR11895:SF7">
    <property type="entry name" value="GLUTAMYL-TRNA(GLN) AMIDOTRANSFERASE SUBUNIT A, MITOCHONDRIAL"/>
    <property type="match status" value="1"/>
</dbReference>
<dbReference type="GO" id="GO:0003824">
    <property type="term" value="F:catalytic activity"/>
    <property type="evidence" value="ECO:0007669"/>
    <property type="project" value="InterPro"/>
</dbReference>
<organism evidence="2">
    <name type="scientific">Lyngbya confervoides BDU141951</name>
    <dbReference type="NCBI Taxonomy" id="1574623"/>
    <lineage>
        <taxon>Bacteria</taxon>
        <taxon>Bacillati</taxon>
        <taxon>Cyanobacteriota</taxon>
        <taxon>Cyanophyceae</taxon>
        <taxon>Oscillatoriophycideae</taxon>
        <taxon>Oscillatoriales</taxon>
        <taxon>Microcoleaceae</taxon>
        <taxon>Lyngbya</taxon>
    </lineage>
</organism>
<gene>
    <name evidence="2" type="ORF">QQ91_015345</name>
</gene>
<dbReference type="InterPro" id="IPR023631">
    <property type="entry name" value="Amidase_dom"/>
</dbReference>
<dbReference type="PANTHER" id="PTHR11895">
    <property type="entry name" value="TRANSAMIDASE"/>
    <property type="match status" value="1"/>
</dbReference>
<dbReference type="EMBL" id="JTHE02000003">
    <property type="protein sequence ID" value="NEV68489.1"/>
    <property type="molecule type" value="Genomic_DNA"/>
</dbReference>
<dbReference type="Gene3D" id="3.90.1300.10">
    <property type="entry name" value="Amidase signature (AS) domain"/>
    <property type="match status" value="1"/>
</dbReference>
<comment type="caution">
    <text evidence="2">The sequence shown here is derived from an EMBL/GenBank/DDBJ whole genome shotgun (WGS) entry which is preliminary data.</text>
</comment>
<reference evidence="2" key="1">
    <citation type="submission" date="2014-11" db="EMBL/GenBank/DDBJ databases">
        <authorList>
            <person name="Malar M.C."/>
            <person name="Sen D."/>
            <person name="Tripathy S."/>
        </authorList>
    </citation>
    <scope>NUCLEOTIDE SEQUENCE</scope>
    <source>
        <strain evidence="2">BDU141951</strain>
    </source>
</reference>
<dbReference type="Pfam" id="PF01425">
    <property type="entry name" value="Amidase"/>
    <property type="match status" value="1"/>
</dbReference>